<dbReference type="PANTHER" id="PTHR36838:SF1">
    <property type="entry name" value="SLR1864 PROTEIN"/>
    <property type="match status" value="1"/>
</dbReference>
<feature type="transmembrane region" description="Helical" evidence="7">
    <location>
        <begin position="293"/>
        <end position="314"/>
    </location>
</feature>
<reference evidence="8 9" key="1">
    <citation type="journal article" date="2020" name="Genome Biol. Evol.">
        <title>Rhizobium dioscoreae sp. nov., a plant growth-promoting bacterium isolated from yam (Dioscorea species).</title>
        <authorList>
            <person name="Ouyabe M."/>
            <person name="Tanaka N."/>
            <person name="Shiwa Y."/>
            <person name="Fujita N."/>
            <person name="Kikuno H."/>
            <person name="Babil P."/>
            <person name="Shiwachi H."/>
        </authorList>
    </citation>
    <scope>NUCLEOTIDE SEQUENCE [LARGE SCALE GENOMIC DNA]</scope>
    <source>
        <strain evidence="8 9">S-93</strain>
    </source>
</reference>
<name>A0ABQ0ZE32_9HYPH</name>
<evidence type="ECO:0000256" key="5">
    <source>
        <dbReference type="ARBA" id="ARBA00022989"/>
    </source>
</evidence>
<protein>
    <submittedName>
        <fullName evidence="8">Malonate decarboxylase</fullName>
    </submittedName>
</protein>
<gene>
    <name evidence="8" type="primary">mdcF</name>
    <name evidence="8" type="ORF">RsS93_62150</name>
</gene>
<accession>A0ABQ0ZE32</accession>
<feature type="transmembrane region" description="Helical" evidence="7">
    <location>
        <begin position="234"/>
        <end position="256"/>
    </location>
</feature>
<dbReference type="PANTHER" id="PTHR36838">
    <property type="entry name" value="AUXIN EFFLUX CARRIER FAMILY PROTEIN"/>
    <property type="match status" value="1"/>
</dbReference>
<dbReference type="RefSeq" id="WP_152094931.1">
    <property type="nucleotide sequence ID" value="NZ_BLAI01000011.1"/>
</dbReference>
<keyword evidence="9" id="KW-1185">Reference proteome</keyword>
<comment type="subcellular location">
    <subcellularLocation>
        <location evidence="1">Membrane</location>
        <topology evidence="1">Multi-pass membrane protein</topology>
    </subcellularLocation>
</comment>
<feature type="transmembrane region" description="Helical" evidence="7">
    <location>
        <begin position="262"/>
        <end position="281"/>
    </location>
</feature>
<evidence type="ECO:0000256" key="1">
    <source>
        <dbReference type="ARBA" id="ARBA00004141"/>
    </source>
</evidence>
<comment type="caution">
    <text evidence="8">The sequence shown here is derived from an EMBL/GenBank/DDBJ whole genome shotgun (WGS) entry which is preliminary data.</text>
</comment>
<feature type="transmembrane region" description="Helical" evidence="7">
    <location>
        <begin position="202"/>
        <end position="222"/>
    </location>
</feature>
<feature type="transmembrane region" description="Helical" evidence="7">
    <location>
        <begin position="169"/>
        <end position="190"/>
    </location>
</feature>
<feature type="transmembrane region" description="Helical" evidence="7">
    <location>
        <begin position="65"/>
        <end position="85"/>
    </location>
</feature>
<organism evidence="8 9">
    <name type="scientific">Rhizobium dioscoreae</name>
    <dbReference type="NCBI Taxonomy" id="2653122"/>
    <lineage>
        <taxon>Bacteria</taxon>
        <taxon>Pseudomonadati</taxon>
        <taxon>Pseudomonadota</taxon>
        <taxon>Alphaproteobacteria</taxon>
        <taxon>Hyphomicrobiales</taxon>
        <taxon>Rhizobiaceae</taxon>
        <taxon>Rhizobium/Agrobacterium group</taxon>
        <taxon>Rhizobium</taxon>
    </lineage>
</organism>
<evidence type="ECO:0000256" key="6">
    <source>
        <dbReference type="ARBA" id="ARBA00023136"/>
    </source>
</evidence>
<keyword evidence="4 7" id="KW-0812">Transmembrane</keyword>
<evidence type="ECO:0000256" key="7">
    <source>
        <dbReference type="SAM" id="Phobius"/>
    </source>
</evidence>
<evidence type="ECO:0000256" key="3">
    <source>
        <dbReference type="ARBA" id="ARBA00022475"/>
    </source>
</evidence>
<evidence type="ECO:0000256" key="4">
    <source>
        <dbReference type="ARBA" id="ARBA00022692"/>
    </source>
</evidence>
<dbReference type="InterPro" id="IPR004776">
    <property type="entry name" value="Mem_transp_PIN-like"/>
</dbReference>
<keyword evidence="3" id="KW-1003">Cell membrane</keyword>
<dbReference type="EMBL" id="BLAJ01000021">
    <property type="protein sequence ID" value="GES53601.1"/>
    <property type="molecule type" value="Genomic_DNA"/>
</dbReference>
<dbReference type="Pfam" id="PF03547">
    <property type="entry name" value="Mem_trans"/>
    <property type="match status" value="1"/>
</dbReference>
<keyword evidence="6 7" id="KW-0472">Membrane</keyword>
<evidence type="ECO:0000313" key="8">
    <source>
        <dbReference type="EMBL" id="GES53601.1"/>
    </source>
</evidence>
<sequence>MITVLSLALAPTFFVMLLGYVAGKTGSINNKHVTELNIVVMNYCLPSSLFVATASTQWRDLVAQWPVLLSLGTVMMGIYLLWYGYQRGPRGMNSSEAALQALAVGQPNFAAAAFPVITALFGADHLSTVAIGIAVGSTLPSPLTLALLELDKPKTGAGGAGGLTQIAKACARAFSKPIVLSPVFGMLYSLSGLHLPDVVAASLRQIGVAAGGMGLLVTGVVLSQSRFRLSLNTTIGVAISNVAQPILAFLICRGVAAPVEITKLSVIMAALPSGFFGILFGNSYDRISVEANSTIIASTICSALTLAVAIGWTYSYVG</sequence>
<evidence type="ECO:0000256" key="2">
    <source>
        <dbReference type="ARBA" id="ARBA00022448"/>
    </source>
</evidence>
<dbReference type="Proteomes" id="UP000390335">
    <property type="component" value="Unassembled WGS sequence"/>
</dbReference>
<evidence type="ECO:0000313" key="9">
    <source>
        <dbReference type="Proteomes" id="UP000390335"/>
    </source>
</evidence>
<keyword evidence="2" id="KW-0813">Transport</keyword>
<proteinExistence type="predicted"/>
<keyword evidence="5 7" id="KW-1133">Transmembrane helix</keyword>